<dbReference type="RefSeq" id="XP_014667134.1">
    <property type="nucleotide sequence ID" value="XM_014811648.1"/>
</dbReference>
<reference evidence="2" key="1">
    <citation type="submission" date="2025-08" db="UniProtKB">
        <authorList>
            <consortium name="RefSeq"/>
        </authorList>
    </citation>
    <scope>IDENTIFICATION</scope>
</reference>
<dbReference type="PANTHER" id="PTHR47331:SF4">
    <property type="entry name" value="PEPTIDASE S1 DOMAIN-CONTAINING PROTEIN"/>
    <property type="match status" value="1"/>
</dbReference>
<protein>
    <submittedName>
        <fullName evidence="2">Uncharacterized protein LOC106808795</fullName>
    </submittedName>
</protein>
<sequence>MAQPKWMASNVECKQHSKRVPEIKKFGGNALEFRRFLRQFQAKVVANTDDDEEKMNYLEQLTHGEAHKVVSGFSHVTGEKAYKAAMAQLEERYGDNNVIATAFIKKALDWPMVRAGDAEALDEFSLFLVECENAVGSIGAGSVREYSENVKRLMGKLPFHLHDRWRSIVLRTKEAHRTVKFADLVRLVKAEAKKANDPTYGNTAVGMHMSKDQSLNGRTTIRMNNSVLNAICEVSEKAKGSH</sequence>
<gene>
    <name evidence="2" type="primary">LOC106808795</name>
</gene>
<evidence type="ECO:0000313" key="2">
    <source>
        <dbReference type="RefSeq" id="XP_014667134.1"/>
    </source>
</evidence>
<organism evidence="1 2">
    <name type="scientific">Priapulus caudatus</name>
    <name type="common">Priapulid worm</name>
    <dbReference type="NCBI Taxonomy" id="37621"/>
    <lineage>
        <taxon>Eukaryota</taxon>
        <taxon>Metazoa</taxon>
        <taxon>Ecdysozoa</taxon>
        <taxon>Scalidophora</taxon>
        <taxon>Priapulida</taxon>
        <taxon>Priapulimorpha</taxon>
        <taxon>Priapulimorphida</taxon>
        <taxon>Priapulidae</taxon>
        <taxon>Priapulus</taxon>
    </lineage>
</organism>
<dbReference type="PANTHER" id="PTHR47331">
    <property type="entry name" value="PHD-TYPE DOMAIN-CONTAINING PROTEIN"/>
    <property type="match status" value="1"/>
</dbReference>
<dbReference type="InterPro" id="IPR005312">
    <property type="entry name" value="DUF1759"/>
</dbReference>
<dbReference type="GeneID" id="106808795"/>
<dbReference type="Pfam" id="PF03564">
    <property type="entry name" value="DUF1759"/>
    <property type="match status" value="1"/>
</dbReference>
<dbReference type="Proteomes" id="UP000695022">
    <property type="component" value="Unplaced"/>
</dbReference>
<name>A0ABM1E4L3_PRICU</name>
<proteinExistence type="predicted"/>
<evidence type="ECO:0000313" key="1">
    <source>
        <dbReference type="Proteomes" id="UP000695022"/>
    </source>
</evidence>
<accession>A0ABM1E4L3</accession>
<keyword evidence="1" id="KW-1185">Reference proteome</keyword>